<evidence type="ECO:0000256" key="5">
    <source>
        <dbReference type="ARBA" id="ARBA00023004"/>
    </source>
</evidence>
<evidence type="ECO:0000256" key="6">
    <source>
        <dbReference type="PIRSR" id="PIRSR602401-1"/>
    </source>
</evidence>
<dbReference type="InterPro" id="IPR002401">
    <property type="entry name" value="Cyt_P450_E_grp-I"/>
</dbReference>
<dbReference type="GO" id="GO:0005506">
    <property type="term" value="F:iron ion binding"/>
    <property type="evidence" value="ECO:0007669"/>
    <property type="project" value="InterPro"/>
</dbReference>
<organism evidence="8 9">
    <name type="scientific">Penicillium cf. viridicatum</name>
    <dbReference type="NCBI Taxonomy" id="2972119"/>
    <lineage>
        <taxon>Eukaryota</taxon>
        <taxon>Fungi</taxon>
        <taxon>Dikarya</taxon>
        <taxon>Ascomycota</taxon>
        <taxon>Pezizomycotina</taxon>
        <taxon>Eurotiomycetes</taxon>
        <taxon>Eurotiomycetidae</taxon>
        <taxon>Eurotiales</taxon>
        <taxon>Aspergillaceae</taxon>
        <taxon>Penicillium</taxon>
    </lineage>
</organism>
<evidence type="ECO:0000313" key="8">
    <source>
        <dbReference type="EMBL" id="KAJ5209486.1"/>
    </source>
</evidence>
<dbReference type="GO" id="GO:0043386">
    <property type="term" value="P:mycotoxin biosynthetic process"/>
    <property type="evidence" value="ECO:0007669"/>
    <property type="project" value="UniProtKB-ARBA"/>
</dbReference>
<dbReference type="CDD" id="cd11062">
    <property type="entry name" value="CYP58-like"/>
    <property type="match status" value="1"/>
</dbReference>
<evidence type="ECO:0000256" key="3">
    <source>
        <dbReference type="ARBA" id="ARBA00022723"/>
    </source>
</evidence>
<dbReference type="SUPFAM" id="SSF48264">
    <property type="entry name" value="Cytochrome P450"/>
    <property type="match status" value="1"/>
</dbReference>
<evidence type="ECO:0000313" key="9">
    <source>
        <dbReference type="Proteomes" id="UP001150942"/>
    </source>
</evidence>
<protein>
    <submittedName>
        <fullName evidence="8">Cytochrome P450</fullName>
    </submittedName>
</protein>
<dbReference type="PROSITE" id="PS00086">
    <property type="entry name" value="CYTOCHROME_P450"/>
    <property type="match status" value="1"/>
</dbReference>
<dbReference type="Pfam" id="PF00067">
    <property type="entry name" value="p450"/>
    <property type="match status" value="1"/>
</dbReference>
<dbReference type="GO" id="GO:0004497">
    <property type="term" value="F:monooxygenase activity"/>
    <property type="evidence" value="ECO:0007669"/>
    <property type="project" value="UniProtKB-KW"/>
</dbReference>
<keyword evidence="3 6" id="KW-0479">Metal-binding</keyword>
<dbReference type="InterPro" id="IPR001128">
    <property type="entry name" value="Cyt_P450"/>
</dbReference>
<keyword evidence="6 7" id="KW-0349">Heme</keyword>
<dbReference type="PANTHER" id="PTHR24305">
    <property type="entry name" value="CYTOCHROME P450"/>
    <property type="match status" value="1"/>
</dbReference>
<evidence type="ECO:0000256" key="1">
    <source>
        <dbReference type="ARBA" id="ARBA00001971"/>
    </source>
</evidence>
<accession>A0A9W9MXQ4</accession>
<dbReference type="InterPro" id="IPR036396">
    <property type="entry name" value="Cyt_P450_sf"/>
</dbReference>
<reference evidence="8" key="2">
    <citation type="journal article" date="2023" name="IMA Fungus">
        <title>Comparative genomic study of the Penicillium genus elucidates a diverse pangenome and 15 lateral gene transfer events.</title>
        <authorList>
            <person name="Petersen C."/>
            <person name="Sorensen T."/>
            <person name="Nielsen M.R."/>
            <person name="Sondergaard T.E."/>
            <person name="Sorensen J.L."/>
            <person name="Fitzpatrick D.A."/>
            <person name="Frisvad J.C."/>
            <person name="Nielsen K.L."/>
        </authorList>
    </citation>
    <scope>NUCLEOTIDE SEQUENCE</scope>
    <source>
        <strain evidence="8">IBT 20477</strain>
    </source>
</reference>
<comment type="similarity">
    <text evidence="2 7">Belongs to the cytochrome P450 family.</text>
</comment>
<dbReference type="Gene3D" id="1.10.630.10">
    <property type="entry name" value="Cytochrome P450"/>
    <property type="match status" value="1"/>
</dbReference>
<dbReference type="EMBL" id="JAPQKQ010000002">
    <property type="protein sequence ID" value="KAJ5209486.1"/>
    <property type="molecule type" value="Genomic_DNA"/>
</dbReference>
<dbReference type="AlphaFoldDB" id="A0A9W9MXQ4"/>
<dbReference type="InterPro" id="IPR050121">
    <property type="entry name" value="Cytochrome_P450_monoxygenase"/>
</dbReference>
<sequence>MAKIDRLDNKLRRMNKTFDAHNAFMCLTVELITEFLFGRHVNMIEASENTFEADFLEIFEAASTGQPELLFYPIISRIKFALPRPLLLALDKKLGKLLQIGEWAQGCVNCYNAQTKGGEGMEHAVIFDGLNDTSDARKASMASELLVAGSDTSGTTLTYALYHINSNPGVKDRLTQELNEVMPSIDTVPILVKLEQLPYLNACVKESLRLACPVPGRLPRIVPDGKPLIVNGKHIPPGTIVGMSAYNLHFAKDLWGSDVHEFNPDRWLGQPNDKLDQWLAPFSKGARSCIGQNLALTEIRLTIAVLFRRFEFTLPPGSKINSKYDCFTAHLASPGLPMQCKRKVE</sequence>
<dbReference type="GO" id="GO:0016705">
    <property type="term" value="F:oxidoreductase activity, acting on paired donors, with incorporation or reduction of molecular oxygen"/>
    <property type="evidence" value="ECO:0007669"/>
    <property type="project" value="InterPro"/>
</dbReference>
<feature type="binding site" description="axial binding residue" evidence="6">
    <location>
        <position position="289"/>
    </location>
    <ligand>
        <name>heme</name>
        <dbReference type="ChEBI" id="CHEBI:30413"/>
    </ligand>
    <ligandPart>
        <name>Fe</name>
        <dbReference type="ChEBI" id="CHEBI:18248"/>
    </ligandPart>
</feature>
<dbReference type="Proteomes" id="UP001150942">
    <property type="component" value="Unassembled WGS sequence"/>
</dbReference>
<keyword evidence="7" id="KW-0503">Monooxygenase</keyword>
<dbReference type="OrthoDB" id="3945418at2759"/>
<evidence type="ECO:0000256" key="4">
    <source>
        <dbReference type="ARBA" id="ARBA00023002"/>
    </source>
</evidence>
<keyword evidence="9" id="KW-1185">Reference proteome</keyword>
<name>A0A9W9MXQ4_9EURO</name>
<dbReference type="PANTHER" id="PTHR24305:SF166">
    <property type="entry name" value="CYTOCHROME P450 12A4, MITOCHONDRIAL-RELATED"/>
    <property type="match status" value="1"/>
</dbReference>
<reference evidence="8" key="1">
    <citation type="submission" date="2022-11" db="EMBL/GenBank/DDBJ databases">
        <authorList>
            <person name="Petersen C."/>
        </authorList>
    </citation>
    <scope>NUCLEOTIDE SEQUENCE</scope>
    <source>
        <strain evidence="8">IBT 20477</strain>
    </source>
</reference>
<gene>
    <name evidence="8" type="ORF">N7449_003865</name>
</gene>
<comment type="cofactor">
    <cofactor evidence="1 6">
        <name>heme</name>
        <dbReference type="ChEBI" id="CHEBI:30413"/>
    </cofactor>
</comment>
<dbReference type="GO" id="GO:0020037">
    <property type="term" value="F:heme binding"/>
    <property type="evidence" value="ECO:0007669"/>
    <property type="project" value="InterPro"/>
</dbReference>
<keyword evidence="4 7" id="KW-0560">Oxidoreductase</keyword>
<dbReference type="InterPro" id="IPR017972">
    <property type="entry name" value="Cyt_P450_CS"/>
</dbReference>
<evidence type="ECO:0000256" key="2">
    <source>
        <dbReference type="ARBA" id="ARBA00010617"/>
    </source>
</evidence>
<evidence type="ECO:0000256" key="7">
    <source>
        <dbReference type="RuleBase" id="RU000461"/>
    </source>
</evidence>
<dbReference type="PRINTS" id="PR00385">
    <property type="entry name" value="P450"/>
</dbReference>
<keyword evidence="5 6" id="KW-0408">Iron</keyword>
<dbReference type="PRINTS" id="PR00463">
    <property type="entry name" value="EP450I"/>
</dbReference>
<comment type="caution">
    <text evidence="8">The sequence shown here is derived from an EMBL/GenBank/DDBJ whole genome shotgun (WGS) entry which is preliminary data.</text>
</comment>
<proteinExistence type="inferred from homology"/>